<organism evidence="1 2">
    <name type="scientific">Trichophyton soudanense CBS 452.61</name>
    <dbReference type="NCBI Taxonomy" id="1215331"/>
    <lineage>
        <taxon>Eukaryota</taxon>
        <taxon>Fungi</taxon>
        <taxon>Dikarya</taxon>
        <taxon>Ascomycota</taxon>
        <taxon>Pezizomycotina</taxon>
        <taxon>Eurotiomycetes</taxon>
        <taxon>Eurotiomycetidae</taxon>
        <taxon>Onygenales</taxon>
        <taxon>Arthrodermataceae</taxon>
        <taxon>Trichophyton</taxon>
    </lineage>
</organism>
<evidence type="ECO:0000313" key="1">
    <source>
        <dbReference type="EMBL" id="EZF74231.1"/>
    </source>
</evidence>
<proteinExistence type="predicted"/>
<keyword evidence="2" id="KW-1185">Reference proteome</keyword>
<gene>
    <name evidence="1" type="ORF">H105_03934</name>
</gene>
<protein>
    <submittedName>
        <fullName evidence="1">Uncharacterized protein</fullName>
    </submittedName>
</protein>
<dbReference type="Proteomes" id="UP000023623">
    <property type="component" value="Unassembled WGS sequence"/>
</dbReference>
<dbReference type="PANTHER" id="PTHR35392:SF2">
    <property type="entry name" value="ZN(II)2CYS6 TRANSCRIPTION FACTOR (EUROFUNG)"/>
    <property type="match status" value="1"/>
</dbReference>
<dbReference type="EMBL" id="KK208846">
    <property type="protein sequence ID" value="EZF74231.1"/>
    <property type="molecule type" value="Genomic_DNA"/>
</dbReference>
<sequence length="257" mass="29648">MAYHDVQSIKGEIQFEPSAGRIEVMHFELDSLSFLTFSALFGQRQAGQEIDNQLPTSSADSILEGSSHYVHILDGEIEELSGKLDVYIQKTSSLFIEGEQSDFIRQTLRQALELAKQHEDDMLDAALELWVATAILVDPFLKWTVYMNPTLPPLANRPLTSTTNDSRIPIHSMNQLESYSLICTQLRSAVEKRAARVCRVLLSKFEQRLLQKQRVGSFRTFLATIILLNCVERMEWLFRSWECEHYIQRVRFIQHHC</sequence>
<dbReference type="PANTHER" id="PTHR35392">
    <property type="entry name" value="ZN(II)2CYS6 TRANSCRIPTION FACTOR (EUROFUNG)-RELATED-RELATED"/>
    <property type="match status" value="1"/>
</dbReference>
<name>A0A022XVC6_TRISD</name>
<dbReference type="InterPro" id="IPR052973">
    <property type="entry name" value="Fungal_sec-metab_reg_TF"/>
</dbReference>
<dbReference type="HOGENOM" id="CLU_1020107_0_0_1"/>
<evidence type="ECO:0000313" key="2">
    <source>
        <dbReference type="Proteomes" id="UP000023623"/>
    </source>
</evidence>
<dbReference type="AlphaFoldDB" id="A0A022XVC6"/>
<reference evidence="1 2" key="1">
    <citation type="submission" date="2014-02" db="EMBL/GenBank/DDBJ databases">
        <title>The Genome Sequence of Trichophyton rubrum (morphotype soudanense) CBS 452.61.</title>
        <authorList>
            <consortium name="The Broad Institute Genomics Platform"/>
            <person name="Cuomo C.A."/>
            <person name="White T.C."/>
            <person name="Graser Y."/>
            <person name="Martinez-Rossi N."/>
            <person name="Heitman J."/>
            <person name="Young S.K."/>
            <person name="Zeng Q."/>
            <person name="Gargeya S."/>
            <person name="Abouelleil A."/>
            <person name="Alvarado L."/>
            <person name="Chapman S.B."/>
            <person name="Gainer-Dewar J."/>
            <person name="Goldberg J."/>
            <person name="Griggs A."/>
            <person name="Gujja S."/>
            <person name="Hansen M."/>
            <person name="Howarth C."/>
            <person name="Imamovic A."/>
            <person name="Larimer J."/>
            <person name="Martinez D."/>
            <person name="Murphy C."/>
            <person name="Pearson M.D."/>
            <person name="Persinoti G."/>
            <person name="Poon T."/>
            <person name="Priest M."/>
            <person name="Roberts A.D."/>
            <person name="Saif S."/>
            <person name="Shea T.D."/>
            <person name="Sykes S.N."/>
            <person name="Wortman J."/>
            <person name="Nusbaum C."/>
            <person name="Birren B."/>
        </authorList>
    </citation>
    <scope>NUCLEOTIDE SEQUENCE [LARGE SCALE GENOMIC DNA]</scope>
    <source>
        <strain evidence="1 2">CBS 452.61</strain>
    </source>
</reference>
<accession>A0A022XVC6</accession>